<accession>A0ABP8IQX3</accession>
<evidence type="ECO:0000313" key="2">
    <source>
        <dbReference type="EMBL" id="GAA4365764.1"/>
    </source>
</evidence>
<keyword evidence="1" id="KW-1133">Transmembrane helix</keyword>
<dbReference type="EMBL" id="BAABGZ010000074">
    <property type="protein sequence ID" value="GAA4365764.1"/>
    <property type="molecule type" value="Genomic_DNA"/>
</dbReference>
<comment type="caution">
    <text evidence="2">The sequence shown here is derived from an EMBL/GenBank/DDBJ whole genome shotgun (WGS) entry which is preliminary data.</text>
</comment>
<keyword evidence="1" id="KW-0472">Membrane</keyword>
<dbReference type="RefSeq" id="WP_345237543.1">
    <property type="nucleotide sequence ID" value="NZ_BAABGZ010000074.1"/>
</dbReference>
<reference evidence="3" key="1">
    <citation type="journal article" date="2019" name="Int. J. Syst. Evol. Microbiol.">
        <title>The Global Catalogue of Microorganisms (GCM) 10K type strain sequencing project: providing services to taxonomists for standard genome sequencing and annotation.</title>
        <authorList>
            <consortium name="The Broad Institute Genomics Platform"/>
            <consortium name="The Broad Institute Genome Sequencing Center for Infectious Disease"/>
            <person name="Wu L."/>
            <person name="Ma J."/>
        </authorList>
    </citation>
    <scope>NUCLEOTIDE SEQUENCE [LARGE SCALE GENOMIC DNA]</scope>
    <source>
        <strain evidence="3">JCM 17923</strain>
    </source>
</reference>
<keyword evidence="1" id="KW-0812">Transmembrane</keyword>
<organism evidence="2 3">
    <name type="scientific">Hymenobacter saemangeumensis</name>
    <dbReference type="NCBI Taxonomy" id="1084522"/>
    <lineage>
        <taxon>Bacteria</taxon>
        <taxon>Pseudomonadati</taxon>
        <taxon>Bacteroidota</taxon>
        <taxon>Cytophagia</taxon>
        <taxon>Cytophagales</taxon>
        <taxon>Hymenobacteraceae</taxon>
        <taxon>Hymenobacter</taxon>
    </lineage>
</organism>
<keyword evidence="3" id="KW-1185">Reference proteome</keyword>
<sequence>MTTPQRNLAASFLIRLVLTLLLLAWAVQPFTSGSSQGNILEDVSGIGIPGTMLIVGLFFGMVAFYCRTLQKCLALIKPENRKAKPHSVWYMFAIPFNFVEDFFIVIDLANSLEEEKKTNVGLRDITDYGMVSGIGWCIAQLLSFVPGLVGQLAGAVGMLLVFHHWIHISRINRLLLQNQGLNRSQLTPMS</sequence>
<evidence type="ECO:0000313" key="3">
    <source>
        <dbReference type="Proteomes" id="UP001501153"/>
    </source>
</evidence>
<feature type="transmembrane region" description="Helical" evidence="1">
    <location>
        <begin position="87"/>
        <end position="109"/>
    </location>
</feature>
<protein>
    <submittedName>
        <fullName evidence="2">Uncharacterized protein</fullName>
    </submittedName>
</protein>
<evidence type="ECO:0000256" key="1">
    <source>
        <dbReference type="SAM" id="Phobius"/>
    </source>
</evidence>
<dbReference type="Proteomes" id="UP001501153">
    <property type="component" value="Unassembled WGS sequence"/>
</dbReference>
<name>A0ABP8IQX3_9BACT</name>
<proteinExistence type="predicted"/>
<gene>
    <name evidence="2" type="ORF">GCM10023185_36350</name>
</gene>
<feature type="transmembrane region" description="Helical" evidence="1">
    <location>
        <begin position="129"/>
        <end position="162"/>
    </location>
</feature>
<feature type="transmembrane region" description="Helical" evidence="1">
    <location>
        <begin position="45"/>
        <end position="66"/>
    </location>
</feature>